<keyword evidence="2" id="KW-0677">Repeat</keyword>
<accession>A0AAV4YAU4</accession>
<dbReference type="SMART" id="SM00875">
    <property type="entry name" value="BACK"/>
    <property type="match status" value="1"/>
</dbReference>
<protein>
    <submittedName>
        <fullName evidence="6">Kelch-like protein 21</fullName>
    </submittedName>
</protein>
<keyword evidence="7" id="KW-1185">Reference proteome</keyword>
<feature type="region of interest" description="Disordered" evidence="4">
    <location>
        <begin position="720"/>
        <end position="744"/>
    </location>
</feature>
<dbReference type="Gene3D" id="1.25.40.420">
    <property type="match status" value="1"/>
</dbReference>
<dbReference type="PROSITE" id="PS50097">
    <property type="entry name" value="BTB"/>
    <property type="match status" value="1"/>
</dbReference>
<evidence type="ECO:0000256" key="1">
    <source>
        <dbReference type="ARBA" id="ARBA00022441"/>
    </source>
</evidence>
<comment type="caution">
    <text evidence="6">The sequence shown here is derived from an EMBL/GenBank/DDBJ whole genome shotgun (WGS) entry which is preliminary data.</text>
</comment>
<feature type="domain" description="BTB" evidence="5">
    <location>
        <begin position="36"/>
        <end position="102"/>
    </location>
</feature>
<evidence type="ECO:0000313" key="6">
    <source>
        <dbReference type="EMBL" id="GIZ03111.1"/>
    </source>
</evidence>
<dbReference type="Gene3D" id="1.10.150.50">
    <property type="entry name" value="Transcription Factor, Ets-1"/>
    <property type="match status" value="1"/>
</dbReference>
<feature type="compositionally biased region" description="Basic residues" evidence="4">
    <location>
        <begin position="561"/>
        <end position="572"/>
    </location>
</feature>
<dbReference type="Pfam" id="PF07707">
    <property type="entry name" value="BACK"/>
    <property type="match status" value="1"/>
</dbReference>
<feature type="region of interest" description="Disordered" evidence="4">
    <location>
        <begin position="547"/>
        <end position="664"/>
    </location>
</feature>
<evidence type="ECO:0000313" key="7">
    <source>
        <dbReference type="Proteomes" id="UP001054945"/>
    </source>
</evidence>
<dbReference type="SMART" id="SM00612">
    <property type="entry name" value="Kelch"/>
    <property type="match status" value="4"/>
</dbReference>
<keyword evidence="3" id="KW-0009">Actin-binding</keyword>
<feature type="compositionally biased region" description="Basic and acidic residues" evidence="4">
    <location>
        <begin position="618"/>
        <end position="634"/>
    </location>
</feature>
<dbReference type="Gene3D" id="2.120.10.80">
    <property type="entry name" value="Kelch-type beta propeller"/>
    <property type="match status" value="1"/>
</dbReference>
<reference evidence="6 7" key="1">
    <citation type="submission" date="2021-06" db="EMBL/GenBank/DDBJ databases">
        <title>Caerostris extrusa draft genome.</title>
        <authorList>
            <person name="Kono N."/>
            <person name="Arakawa K."/>
        </authorList>
    </citation>
    <scope>NUCLEOTIDE SEQUENCE [LARGE SCALE GENOMIC DNA]</scope>
</reference>
<feature type="compositionally biased region" description="Basic residues" evidence="4">
    <location>
        <begin position="635"/>
        <end position="644"/>
    </location>
</feature>
<dbReference type="SUPFAM" id="SSF54695">
    <property type="entry name" value="POZ domain"/>
    <property type="match status" value="1"/>
</dbReference>
<dbReference type="Gene3D" id="3.30.710.10">
    <property type="entry name" value="Potassium Channel Kv1.1, Chain A"/>
    <property type="match status" value="1"/>
</dbReference>
<dbReference type="SUPFAM" id="SSF117281">
    <property type="entry name" value="Kelch motif"/>
    <property type="match status" value="1"/>
</dbReference>
<dbReference type="InterPro" id="IPR013761">
    <property type="entry name" value="SAM/pointed_sf"/>
</dbReference>
<name>A0AAV4YAU4_CAEEX</name>
<dbReference type="InterPro" id="IPR000210">
    <property type="entry name" value="BTB/POZ_dom"/>
</dbReference>
<dbReference type="CDD" id="cd18186">
    <property type="entry name" value="BTB_POZ_ZBTB_KLHL-like"/>
    <property type="match status" value="1"/>
</dbReference>
<dbReference type="Proteomes" id="UP001054945">
    <property type="component" value="Unassembled WGS sequence"/>
</dbReference>
<dbReference type="InterPro" id="IPR015915">
    <property type="entry name" value="Kelch-typ_b-propeller"/>
</dbReference>
<organism evidence="6 7">
    <name type="scientific">Caerostris extrusa</name>
    <name type="common">Bark spider</name>
    <name type="synonym">Caerostris bankana</name>
    <dbReference type="NCBI Taxonomy" id="172846"/>
    <lineage>
        <taxon>Eukaryota</taxon>
        <taxon>Metazoa</taxon>
        <taxon>Ecdysozoa</taxon>
        <taxon>Arthropoda</taxon>
        <taxon>Chelicerata</taxon>
        <taxon>Arachnida</taxon>
        <taxon>Araneae</taxon>
        <taxon>Araneomorphae</taxon>
        <taxon>Entelegynae</taxon>
        <taxon>Araneoidea</taxon>
        <taxon>Araneidae</taxon>
        <taxon>Caerostris</taxon>
    </lineage>
</organism>
<gene>
    <name evidence="6" type="primary">Klhl21</name>
    <name evidence="6" type="ORF">CEXT_690791</name>
</gene>
<keyword evidence="1" id="KW-0880">Kelch repeat</keyword>
<dbReference type="AlphaFoldDB" id="A0AAV4YAU4"/>
<dbReference type="Pfam" id="PF00651">
    <property type="entry name" value="BTB"/>
    <property type="match status" value="1"/>
</dbReference>
<dbReference type="InterPro" id="IPR006652">
    <property type="entry name" value="Kelch_1"/>
</dbReference>
<proteinExistence type="predicted"/>
<dbReference type="EMBL" id="BPLR01018904">
    <property type="protein sequence ID" value="GIZ03111.1"/>
    <property type="molecule type" value="Genomic_DNA"/>
</dbReference>
<dbReference type="InterPro" id="IPR011705">
    <property type="entry name" value="BACK"/>
</dbReference>
<evidence type="ECO:0000256" key="2">
    <source>
        <dbReference type="ARBA" id="ARBA00022737"/>
    </source>
</evidence>
<evidence type="ECO:0000259" key="5">
    <source>
        <dbReference type="PROSITE" id="PS50097"/>
    </source>
</evidence>
<evidence type="ECO:0000256" key="4">
    <source>
        <dbReference type="SAM" id="MobiDB-lite"/>
    </source>
</evidence>
<evidence type="ECO:0000256" key="3">
    <source>
        <dbReference type="ARBA" id="ARBA00023203"/>
    </source>
</evidence>
<dbReference type="InterPro" id="IPR011333">
    <property type="entry name" value="SKP1/BTB/POZ_sf"/>
</dbReference>
<dbReference type="PANTHER" id="PTHR24412">
    <property type="entry name" value="KELCH PROTEIN"/>
    <property type="match status" value="1"/>
</dbReference>
<dbReference type="GO" id="GO:0003779">
    <property type="term" value="F:actin binding"/>
    <property type="evidence" value="ECO:0007669"/>
    <property type="project" value="UniProtKB-KW"/>
</dbReference>
<dbReference type="SMART" id="SM00225">
    <property type="entry name" value="BTB"/>
    <property type="match status" value="1"/>
</dbReference>
<sequence>MERNEVKREECRMQRHQPRFADVAASDPYKQLRIFADAVLRTEDGGQFKIHRILLAQRSVYFRALFCGDFLCGPDVLLRGIDGQTLEDVLVYLYTGTVALDQGNALDVMVAADYLLVDPLLQESRSFALREMSPYNCVAIFLTAWRIERLGILDRCYRYMVVHFEEVVQCCSDFGELPLEALQKFLEQKSLNISGERTVWSAIGKWTEFRPHERVHLVPELLKWMNLEDMDETLVEEILSHPTVDNNLFCNDLILPAHSSKLLRNFQSTLGPKCFMSGSRCPTKLYLIAYYIVSYKGTNTELYLTCDGEIDFWRKIATFNSCPEYLVQLGHHVYMFDTWITKSVAFDILEEKCVPMTPLSNGRCRYSVVCIGDYIYVIGGVFEAQGEEDIERFDPSTGKWDLISRMVPMALCDAVAMDGHIYAIGDVGGDYNPTMMVQVYDPSCDTWSSVQAPKLVRHDFAAVAFRGHLYLIGGEAWDHALKTTEEYDPVQDAWMSLPDLSAAYIIPKAVVLKDVLIVYEENMEYRSCNVTTRPCAGMWRTGSGTSSVNPLPVHGAPVPVLHHHGTKGSRAHRQAEQAPGQQVDAVRSSSSGLSEAAAPPPTSRDSPGAQPAGPPTRGAEEARQPHGPQEEPRRGLHHASRLRRGGAVLAQRKGVRRQDPAEIPERGGEELFSLGKLELEKVLGVEEGLRLHNQICLQKNICGFKTLRSKELSSVLEARRKKIDPDDEFSDRRDSNDSVASSLP</sequence>
<dbReference type="PANTHER" id="PTHR24412:SF489">
    <property type="entry name" value="RING FINGER DOMAIN AND KELCH REPEAT-CONTAINING PROTEIN DDB_G0271372"/>
    <property type="match status" value="1"/>
</dbReference>
<dbReference type="Pfam" id="PF01344">
    <property type="entry name" value="Kelch_1"/>
    <property type="match status" value="2"/>
</dbReference>